<reference evidence="3" key="2">
    <citation type="submission" date="2024-04" db="EMBL/GenBank/DDBJ databases">
        <authorList>
            <person name="Chen Y."/>
            <person name="Shah S."/>
            <person name="Dougan E. K."/>
            <person name="Thang M."/>
            <person name="Chan C."/>
        </authorList>
    </citation>
    <scope>NUCLEOTIDE SEQUENCE [LARGE SCALE GENOMIC DNA]</scope>
</reference>
<dbReference type="AlphaFoldDB" id="A0A9P1C4E2"/>
<dbReference type="EMBL" id="CAMXCT020000926">
    <property type="protein sequence ID" value="CAL1138230.1"/>
    <property type="molecule type" value="Genomic_DNA"/>
</dbReference>
<feature type="region of interest" description="Disordered" evidence="1">
    <location>
        <begin position="472"/>
        <end position="537"/>
    </location>
</feature>
<dbReference type="OrthoDB" id="10058978at2759"/>
<feature type="region of interest" description="Disordered" evidence="1">
    <location>
        <begin position="22"/>
        <end position="53"/>
    </location>
</feature>
<comment type="caution">
    <text evidence="2">The sequence shown here is derived from an EMBL/GenBank/DDBJ whole genome shotgun (WGS) entry which is preliminary data.</text>
</comment>
<feature type="region of interest" description="Disordered" evidence="1">
    <location>
        <begin position="608"/>
        <end position="667"/>
    </location>
</feature>
<evidence type="ECO:0000256" key="1">
    <source>
        <dbReference type="SAM" id="MobiDB-lite"/>
    </source>
</evidence>
<protein>
    <submittedName>
        <fullName evidence="4">Copia protein</fullName>
    </submittedName>
</protein>
<accession>A0A9P1C4E2</accession>
<gene>
    <name evidence="2" type="ORF">C1SCF055_LOCUS12359</name>
</gene>
<dbReference type="Proteomes" id="UP001152797">
    <property type="component" value="Unassembled WGS sequence"/>
</dbReference>
<evidence type="ECO:0000313" key="2">
    <source>
        <dbReference type="EMBL" id="CAI3984855.1"/>
    </source>
</evidence>
<reference evidence="2" key="1">
    <citation type="submission" date="2022-10" db="EMBL/GenBank/DDBJ databases">
        <authorList>
            <person name="Chen Y."/>
            <person name="Dougan E. K."/>
            <person name="Chan C."/>
            <person name="Rhodes N."/>
            <person name="Thang M."/>
        </authorList>
    </citation>
    <scope>NUCLEOTIDE SEQUENCE</scope>
</reference>
<evidence type="ECO:0000313" key="5">
    <source>
        <dbReference type="Proteomes" id="UP001152797"/>
    </source>
</evidence>
<feature type="compositionally biased region" description="Polar residues" evidence="1">
    <location>
        <begin position="475"/>
        <end position="501"/>
    </location>
</feature>
<evidence type="ECO:0000313" key="4">
    <source>
        <dbReference type="EMBL" id="CAL4772167.1"/>
    </source>
</evidence>
<dbReference type="EMBL" id="CAMXCT010000926">
    <property type="protein sequence ID" value="CAI3984855.1"/>
    <property type="molecule type" value="Genomic_DNA"/>
</dbReference>
<feature type="region of interest" description="Disordered" evidence="1">
    <location>
        <begin position="385"/>
        <end position="422"/>
    </location>
</feature>
<feature type="compositionally biased region" description="Polar residues" evidence="1">
    <location>
        <begin position="651"/>
        <end position="665"/>
    </location>
</feature>
<sequence length="902" mass="100819">MLLQEGDSDALLVHDFESALSETVQEDPELARKGFGSRNSFKGKGPVSTDQEGTVVTDASLETMDSLPLEFLQLPRSDEAAIDEATLSEPSHPVMHSKVEVPCHTPSDGSSEVSVNPVCFATHTTFGVLDLGASKTVIGSDHVKSLICSLDQTSIHMQRLVIARRKHNIRPIVSKPNTKTRKAMSLSQRLKGLQMKSEPNPSDVAHLSIQDLENEMVDFGKKNCGRSYMEVWNTDQEQQMPVVVQTGLGSTEGSGRVVNPPRAKANVKFQPKAKAGVAPNSGYQEPTHFPLLDEELQEEIEMYNSLTMVPSPLSQSPEFSAMQERLLNLENALTKVVNHLETQVRQLGHQAFRFGLADGDLSKIEGHVPVSISKAIQMGRGSMEKFPKSALSSPEPLQDKEEKPCRGTDRTLAPPTGTMPSMAPYRKSLMIIRSTAAVKFETHWEKWPELSNRQLIRPAHSCRLNVTMFAKDQEPTSTEESQRSDSVSPSITVDSPPQSESTTKDDEARPAEPTISLAPDLTPSHPSEQVSQSTSVLKLPKWERQKLMQIHKNLGHPTNERLAKALRNAGQRPEMVQEPDQLQPKGFRHLLQLRESVRKAFHIADNREEINIPNEPDSPYSPSIASDRRESDPSLSSPMGQPDQEPEIESRQVSQALEEPNATNDPESHDFQLLCVEEADALGTIESQDLAWRCEFDVTLPENTNVENLSSTEACILLATNAKKQRTEVRLHELNKQEREQFEQAKAAEVANWIQTKTLTKADRVMAVEPVPEIRKAMQMAPNEVGQLNKGAYGLIDAPYLWYKALVGELTRLAETTSLASALDQMAWIRLHWRWLHDPKVQWRDPDNALLQLVPWFDPTSVCRHLAQAALLQAFWNKAKGMPLGDFSYWMNDIENQINTYY</sequence>
<dbReference type="EMBL" id="CAMXCT030000926">
    <property type="protein sequence ID" value="CAL4772167.1"/>
    <property type="molecule type" value="Genomic_DNA"/>
</dbReference>
<feature type="compositionally biased region" description="Basic and acidic residues" evidence="1">
    <location>
        <begin position="397"/>
        <end position="409"/>
    </location>
</feature>
<evidence type="ECO:0000313" key="3">
    <source>
        <dbReference type="EMBL" id="CAL1138230.1"/>
    </source>
</evidence>
<keyword evidence="5" id="KW-1185">Reference proteome</keyword>
<proteinExistence type="predicted"/>
<name>A0A9P1C4E2_9DINO</name>
<feature type="compositionally biased region" description="Polar residues" evidence="1">
    <location>
        <begin position="524"/>
        <end position="536"/>
    </location>
</feature>
<organism evidence="2">
    <name type="scientific">Cladocopium goreaui</name>
    <dbReference type="NCBI Taxonomy" id="2562237"/>
    <lineage>
        <taxon>Eukaryota</taxon>
        <taxon>Sar</taxon>
        <taxon>Alveolata</taxon>
        <taxon>Dinophyceae</taxon>
        <taxon>Suessiales</taxon>
        <taxon>Symbiodiniaceae</taxon>
        <taxon>Cladocopium</taxon>
    </lineage>
</organism>